<dbReference type="STRING" id="1206085.SAMN05443575_3191"/>
<dbReference type="EMBL" id="FQVU01000004">
    <property type="protein sequence ID" value="SHH05133.1"/>
    <property type="molecule type" value="Genomic_DNA"/>
</dbReference>
<evidence type="ECO:0000259" key="1">
    <source>
        <dbReference type="Pfam" id="PF01261"/>
    </source>
</evidence>
<evidence type="ECO:0000313" key="3">
    <source>
        <dbReference type="Proteomes" id="UP000186132"/>
    </source>
</evidence>
<dbReference type="InterPro" id="IPR013022">
    <property type="entry name" value="Xyl_isomerase-like_TIM-brl"/>
</dbReference>
<gene>
    <name evidence="2" type="ORF">SAMN05443575_3191</name>
</gene>
<reference evidence="2 3" key="1">
    <citation type="submission" date="2016-11" db="EMBL/GenBank/DDBJ databases">
        <authorList>
            <person name="Jaros S."/>
            <person name="Januszkiewicz K."/>
            <person name="Wedrychowicz H."/>
        </authorList>
    </citation>
    <scope>NUCLEOTIDE SEQUENCE [LARGE SCALE GENOMIC DNA]</scope>
    <source>
        <strain evidence="2 3">DSM 45627</strain>
    </source>
</reference>
<dbReference type="Pfam" id="PF01261">
    <property type="entry name" value="AP_endonuc_2"/>
    <property type="match status" value="1"/>
</dbReference>
<proteinExistence type="predicted"/>
<dbReference type="InterPro" id="IPR036237">
    <property type="entry name" value="Xyl_isomerase-like_sf"/>
</dbReference>
<dbReference type="RefSeq" id="WP_143168209.1">
    <property type="nucleotide sequence ID" value="NZ_FQVU01000004.1"/>
</dbReference>
<dbReference type="SUPFAM" id="SSF51658">
    <property type="entry name" value="Xylose isomerase-like"/>
    <property type="match status" value="1"/>
</dbReference>
<dbReference type="OrthoDB" id="104997at2"/>
<organism evidence="2 3">
    <name type="scientific">Jatrophihabitans endophyticus</name>
    <dbReference type="NCBI Taxonomy" id="1206085"/>
    <lineage>
        <taxon>Bacteria</taxon>
        <taxon>Bacillati</taxon>
        <taxon>Actinomycetota</taxon>
        <taxon>Actinomycetes</taxon>
        <taxon>Jatrophihabitantales</taxon>
        <taxon>Jatrophihabitantaceae</taxon>
        <taxon>Jatrophihabitans</taxon>
    </lineage>
</organism>
<dbReference type="Proteomes" id="UP000186132">
    <property type="component" value="Unassembled WGS sequence"/>
</dbReference>
<dbReference type="Gene3D" id="3.20.20.150">
    <property type="entry name" value="Divalent-metal-dependent TIM barrel enzymes"/>
    <property type="match status" value="1"/>
</dbReference>
<evidence type="ECO:0000313" key="2">
    <source>
        <dbReference type="EMBL" id="SHH05133.1"/>
    </source>
</evidence>
<keyword evidence="3" id="KW-1185">Reference proteome</keyword>
<accession>A0A1M5PV29</accession>
<feature type="domain" description="Xylose isomerase-like TIM barrel" evidence="1">
    <location>
        <begin position="85"/>
        <end position="181"/>
    </location>
</feature>
<sequence>MTSTRWPLGICRLAWPTDLGTAAREAARLRFAHLDVFADDPDPGLLPTGVRLSRTPRAGCAWPAPPRGADRDAEIDRLRRIADPYVEPWAGSLFGDDDAVRDLVARVPAVRVVVDTGHVTAWGGDLGALLPLAHHVQLRQAAPGRAQLPADRGTVDFAAVFAVLERCRYDGLLSIEYFDLPRLGWPLTDPVGHAVQLAEHVRPMLQLR</sequence>
<dbReference type="AlphaFoldDB" id="A0A1M5PV29"/>
<protein>
    <recommendedName>
        <fullName evidence="1">Xylose isomerase-like TIM barrel domain-containing protein</fullName>
    </recommendedName>
</protein>
<name>A0A1M5PV29_9ACTN</name>